<dbReference type="SMART" id="SM00418">
    <property type="entry name" value="HTH_ARSR"/>
    <property type="match status" value="1"/>
</dbReference>
<dbReference type="PANTHER" id="PTHR43132:SF2">
    <property type="entry name" value="ARSENICAL RESISTANCE OPERON REPRESSOR ARSR-RELATED"/>
    <property type="match status" value="1"/>
</dbReference>
<keyword evidence="1" id="KW-0805">Transcription regulation</keyword>
<evidence type="ECO:0000313" key="5">
    <source>
        <dbReference type="EMBL" id="AGP78144.1"/>
    </source>
</evidence>
<dbReference type="AlphaFoldDB" id="S5AFX2"/>
<evidence type="ECO:0000256" key="1">
    <source>
        <dbReference type="ARBA" id="ARBA00023015"/>
    </source>
</evidence>
<dbReference type="CDD" id="cd00090">
    <property type="entry name" value="HTH_ARSR"/>
    <property type="match status" value="1"/>
</dbReference>
<protein>
    <submittedName>
        <fullName evidence="5">ArsR family transcriptional regulator</fullName>
    </submittedName>
</protein>
<reference evidence="5 6" key="1">
    <citation type="journal article" date="2013" name="Genome Biol. Evol.">
        <title>Genomic Diversity of "Deep Ecotype" Alteromonas macleodii Isolates: Evidence for Pan-Mediterranean Clonal Frames.</title>
        <authorList>
            <person name="Lopez-Perez M."/>
            <person name="Gonzaga A."/>
            <person name="Rodriguez-Valera F."/>
        </authorList>
    </citation>
    <scope>NUCLEOTIDE SEQUENCE [LARGE SCALE GENOMIC DNA]</scope>
    <source>
        <strain evidence="6">'English Channel 615'</strain>
    </source>
</reference>
<dbReference type="Proteomes" id="UP000014909">
    <property type="component" value="Chromosome"/>
</dbReference>
<dbReference type="PROSITE" id="PS50987">
    <property type="entry name" value="HTH_ARSR_2"/>
    <property type="match status" value="1"/>
</dbReference>
<dbReference type="InterPro" id="IPR011991">
    <property type="entry name" value="ArsR-like_HTH"/>
</dbReference>
<gene>
    <name evidence="5" type="ORF">I633_11000</name>
</gene>
<feature type="domain" description="HTH arsR-type" evidence="4">
    <location>
        <begin position="18"/>
        <end position="112"/>
    </location>
</feature>
<organism evidence="5 6">
    <name type="scientific">Alteromonas mediterranea 615</name>
    <dbReference type="NCBI Taxonomy" id="1300253"/>
    <lineage>
        <taxon>Bacteria</taxon>
        <taxon>Pseudomonadati</taxon>
        <taxon>Pseudomonadota</taxon>
        <taxon>Gammaproteobacteria</taxon>
        <taxon>Alteromonadales</taxon>
        <taxon>Alteromonadaceae</taxon>
        <taxon>Alteromonas/Salinimonas group</taxon>
        <taxon>Alteromonas</taxon>
    </lineage>
</organism>
<dbReference type="InterPro" id="IPR051011">
    <property type="entry name" value="Metal_resp_trans_reg"/>
</dbReference>
<proteinExistence type="predicted"/>
<evidence type="ECO:0000313" key="6">
    <source>
        <dbReference type="Proteomes" id="UP000014909"/>
    </source>
</evidence>
<dbReference type="PRINTS" id="PR00778">
    <property type="entry name" value="HTHARSR"/>
</dbReference>
<dbReference type="GO" id="GO:0003677">
    <property type="term" value="F:DNA binding"/>
    <property type="evidence" value="ECO:0007669"/>
    <property type="project" value="UniProtKB-KW"/>
</dbReference>
<dbReference type="NCBIfam" id="NF033788">
    <property type="entry name" value="HTH_metalloreg"/>
    <property type="match status" value="1"/>
</dbReference>
<evidence type="ECO:0000256" key="3">
    <source>
        <dbReference type="ARBA" id="ARBA00023163"/>
    </source>
</evidence>
<dbReference type="Gene3D" id="1.10.10.10">
    <property type="entry name" value="Winged helix-like DNA-binding domain superfamily/Winged helix DNA-binding domain"/>
    <property type="match status" value="1"/>
</dbReference>
<dbReference type="GO" id="GO:0003700">
    <property type="term" value="F:DNA-binding transcription factor activity"/>
    <property type="evidence" value="ECO:0007669"/>
    <property type="project" value="InterPro"/>
</dbReference>
<dbReference type="EMBL" id="CP004846">
    <property type="protein sequence ID" value="AGP78144.1"/>
    <property type="molecule type" value="Genomic_DNA"/>
</dbReference>
<dbReference type="BioCyc" id="AMAC1300253:G12YX-1758-MONOMER"/>
<sequence>MLKLKDIKRDLLDLSCDRAPAPIEKALPVIKALANKTRLLIIDLLLTTERSVDSISFQLALPQAVVSQHLKILARSELVRCHQQGRQRIYGVHRKHALLIGLIFELMSEKGNG</sequence>
<evidence type="ECO:0000256" key="2">
    <source>
        <dbReference type="ARBA" id="ARBA00023125"/>
    </source>
</evidence>
<dbReference type="InterPro" id="IPR036390">
    <property type="entry name" value="WH_DNA-bd_sf"/>
</dbReference>
<keyword evidence="2" id="KW-0238">DNA-binding</keyword>
<dbReference type="KEGG" id="amh:I633_11000"/>
<dbReference type="InterPro" id="IPR001845">
    <property type="entry name" value="HTH_ArsR_DNA-bd_dom"/>
</dbReference>
<dbReference type="HOGENOM" id="CLU_2128208_0_0_6"/>
<name>S5AFX2_9ALTE</name>
<dbReference type="PANTHER" id="PTHR43132">
    <property type="entry name" value="ARSENICAL RESISTANCE OPERON REPRESSOR ARSR-RELATED"/>
    <property type="match status" value="1"/>
</dbReference>
<keyword evidence="3" id="KW-0804">Transcription</keyword>
<evidence type="ECO:0000259" key="4">
    <source>
        <dbReference type="PROSITE" id="PS50987"/>
    </source>
</evidence>
<dbReference type="InterPro" id="IPR036388">
    <property type="entry name" value="WH-like_DNA-bd_sf"/>
</dbReference>
<accession>S5AFX2</accession>
<dbReference type="SUPFAM" id="SSF46785">
    <property type="entry name" value="Winged helix' DNA-binding domain"/>
    <property type="match status" value="1"/>
</dbReference>
<dbReference type="Pfam" id="PF01022">
    <property type="entry name" value="HTH_5"/>
    <property type="match status" value="1"/>
</dbReference>